<gene>
    <name evidence="2" type="ORF">KC19_4G128200</name>
</gene>
<reference evidence="2" key="1">
    <citation type="submission" date="2020-06" db="EMBL/GenBank/DDBJ databases">
        <title>WGS assembly of Ceratodon purpureus strain R40.</title>
        <authorList>
            <person name="Carey S.B."/>
            <person name="Jenkins J."/>
            <person name="Shu S."/>
            <person name="Lovell J.T."/>
            <person name="Sreedasyam A."/>
            <person name="Maumus F."/>
            <person name="Tiley G.P."/>
            <person name="Fernandez-Pozo N."/>
            <person name="Barry K."/>
            <person name="Chen C."/>
            <person name="Wang M."/>
            <person name="Lipzen A."/>
            <person name="Daum C."/>
            <person name="Saski C.A."/>
            <person name="Payton A.C."/>
            <person name="Mcbreen J.C."/>
            <person name="Conrad R.E."/>
            <person name="Kollar L.M."/>
            <person name="Olsson S."/>
            <person name="Huttunen S."/>
            <person name="Landis J.B."/>
            <person name="Wickett N.J."/>
            <person name="Johnson M.G."/>
            <person name="Rensing S.A."/>
            <person name="Grimwood J."/>
            <person name="Schmutz J."/>
            <person name="Mcdaniel S.F."/>
        </authorList>
    </citation>
    <scope>NUCLEOTIDE SEQUENCE</scope>
    <source>
        <strain evidence="2">R40</strain>
    </source>
</reference>
<sequence length="49" mass="5556">MPRLHCCLRLNVVLMLLKLSVSSRPHLFKISPSFWGSFIKGILGLICET</sequence>
<keyword evidence="3" id="KW-1185">Reference proteome</keyword>
<organism evidence="2 3">
    <name type="scientific">Ceratodon purpureus</name>
    <name type="common">Fire moss</name>
    <name type="synonym">Dicranum purpureum</name>
    <dbReference type="NCBI Taxonomy" id="3225"/>
    <lineage>
        <taxon>Eukaryota</taxon>
        <taxon>Viridiplantae</taxon>
        <taxon>Streptophyta</taxon>
        <taxon>Embryophyta</taxon>
        <taxon>Bryophyta</taxon>
        <taxon>Bryophytina</taxon>
        <taxon>Bryopsida</taxon>
        <taxon>Dicranidae</taxon>
        <taxon>Pseudoditrichales</taxon>
        <taxon>Ditrichaceae</taxon>
        <taxon>Ceratodon</taxon>
    </lineage>
</organism>
<name>A0A8T0I8F0_CERPU</name>
<feature type="chain" id="PRO_5035775897" evidence="1">
    <location>
        <begin position="23"/>
        <end position="49"/>
    </location>
</feature>
<dbReference type="Proteomes" id="UP000822688">
    <property type="component" value="Chromosome 4"/>
</dbReference>
<protein>
    <submittedName>
        <fullName evidence="2">Uncharacterized protein</fullName>
    </submittedName>
</protein>
<keyword evidence="1" id="KW-0732">Signal</keyword>
<evidence type="ECO:0000313" key="3">
    <source>
        <dbReference type="Proteomes" id="UP000822688"/>
    </source>
</evidence>
<comment type="caution">
    <text evidence="2">The sequence shown here is derived from an EMBL/GenBank/DDBJ whole genome shotgun (WGS) entry which is preliminary data.</text>
</comment>
<proteinExistence type="predicted"/>
<dbReference type="EMBL" id="CM026424">
    <property type="protein sequence ID" value="KAG0579844.1"/>
    <property type="molecule type" value="Genomic_DNA"/>
</dbReference>
<evidence type="ECO:0000313" key="2">
    <source>
        <dbReference type="EMBL" id="KAG0579844.1"/>
    </source>
</evidence>
<dbReference type="AlphaFoldDB" id="A0A8T0I8F0"/>
<evidence type="ECO:0000256" key="1">
    <source>
        <dbReference type="SAM" id="SignalP"/>
    </source>
</evidence>
<feature type="signal peptide" evidence="1">
    <location>
        <begin position="1"/>
        <end position="22"/>
    </location>
</feature>
<accession>A0A8T0I8F0</accession>